<dbReference type="EMBL" id="JAYMGO010000008">
    <property type="protein sequence ID" value="KAL1270338.1"/>
    <property type="molecule type" value="Genomic_DNA"/>
</dbReference>
<evidence type="ECO:0000313" key="1">
    <source>
        <dbReference type="EMBL" id="KAL1270338.1"/>
    </source>
</evidence>
<gene>
    <name evidence="1" type="ORF">QQF64_032627</name>
</gene>
<organism evidence="1 2">
    <name type="scientific">Cirrhinus molitorella</name>
    <name type="common">mud carp</name>
    <dbReference type="NCBI Taxonomy" id="172907"/>
    <lineage>
        <taxon>Eukaryota</taxon>
        <taxon>Metazoa</taxon>
        <taxon>Chordata</taxon>
        <taxon>Craniata</taxon>
        <taxon>Vertebrata</taxon>
        <taxon>Euteleostomi</taxon>
        <taxon>Actinopterygii</taxon>
        <taxon>Neopterygii</taxon>
        <taxon>Teleostei</taxon>
        <taxon>Ostariophysi</taxon>
        <taxon>Cypriniformes</taxon>
        <taxon>Cyprinidae</taxon>
        <taxon>Labeoninae</taxon>
        <taxon>Labeonini</taxon>
        <taxon>Cirrhinus</taxon>
    </lineage>
</organism>
<comment type="caution">
    <text evidence="1">The sequence shown here is derived from an EMBL/GenBank/DDBJ whole genome shotgun (WGS) entry which is preliminary data.</text>
</comment>
<reference evidence="1 2" key="1">
    <citation type="submission" date="2023-09" db="EMBL/GenBank/DDBJ databases">
        <authorList>
            <person name="Wang M."/>
        </authorList>
    </citation>
    <scope>NUCLEOTIDE SEQUENCE [LARGE SCALE GENOMIC DNA]</scope>
    <source>
        <strain evidence="1">GT-2023</strain>
        <tissue evidence="1">Liver</tissue>
    </source>
</reference>
<sequence>MNRLPSSPVRDGMGFGEWRGGNYTNGLAMQCKKDRE</sequence>
<dbReference type="Proteomes" id="UP001558613">
    <property type="component" value="Unassembled WGS sequence"/>
</dbReference>
<accession>A0ABR3N0D4</accession>
<proteinExistence type="predicted"/>
<feature type="non-terminal residue" evidence="1">
    <location>
        <position position="36"/>
    </location>
</feature>
<protein>
    <submittedName>
        <fullName evidence="1">Uncharacterized protein</fullName>
    </submittedName>
</protein>
<name>A0ABR3N0D4_9TELE</name>
<evidence type="ECO:0000313" key="2">
    <source>
        <dbReference type="Proteomes" id="UP001558613"/>
    </source>
</evidence>
<keyword evidence="2" id="KW-1185">Reference proteome</keyword>